<feature type="region of interest" description="Disordered" evidence="3">
    <location>
        <begin position="454"/>
        <end position="521"/>
    </location>
</feature>
<sequence length="1231" mass="133959">MTTVANPDGKTVGTYVHPAPIRFKGANRSWQAIDTTLVRHGNIIKPKALKDEVRLAGGGESGLLRVRTAKGQAQIAVDAELPAPALSGNKATYADAYGEGIDLVMEVTSTGIRQKIVIKQRPSSELVLRLSIDGNAGLKYRAKSNNTAEVLLDGEKVADITPALLLDATATTSVTSGNISNVETKLEGTDLVYRPDGEFLADPGTTYPVTLLANPTPWYGAGFPTDTFVSNDPRYKTGSAQQYMDAFVAGRNNFDGESAYYIYRSYLKYDLSNAPWYGRPIINADVRPWNYITTHCGGPETPQIAVRRVTSNWTLSSTSSVNLRWDQQPSVTTDGQAVKGGGVGRIRKAGDTYVYCPNLSQELYYSIEDIVREWAGGAPNYGLQIAAYGDSSGPSNYREYLSSEWAGTDGRGPVLFVEYDAPDPEVGAVGWFTPDEPGITDRTAAEAIVADPDLGRASETQPVAEDVSDEQAVEEKDASSDVHDITMEGAIEGDPVVDNPSPDTTPPAVVRTDPEKDATDGSASAVSVLFNEGVTDVQLTVKDAAGTPVPGTVSDGHTPAGWTFTPGQRLDPQESYTAEVSGAKDAAGNVMTAPYSWTFTTAADVPACTAPPYEDTSYDYGDRVTYEGHTWEAQASGWLGEPGSELGFWLDLGPCGGEPDPDPVPACTAKAWNPALGYSYGDEVTYLGHTWRVIADWVDEGVEPTAGEFWEDLGACSGQPPTDPPCTAYEWSMFAPYYVGEQVTWNGHMWEATQDSRGQEPGVHAAWEDLGACSGEPPLSAKRGQTRSAAALPDMPNVPPKASGMFDRMTPARCAERANLAGRPQGWVMNRFSWCQMGKLDAYYSSGKCLGNTTPCIPEPAEYYKADVMLIGYTFNGVEGRDQPKGDTARDIVVEAFVYNQSTYGNMPPGKKLTLGMDIGNKTRCEHITSRGGQAVQNHRTALISSWITDGRATFRFRCPHGKASTKRITEWLDGANGVKEYVANDELVSFTSIKPYANFPDWPVKALGISRHTKYITGTDKWLVGNIIRCDSAVESDYKAGGCVFYKTKPAVHWKPLVTNKAGTKTWDITQAYQHYWNACLDPDAQTWPDNPVKDIAGCDIPPSRDTGYLHREKEKQAGSNQDATYVKCSRMWPGYPSSGDYPKQCDEYPFASTRQRTLAPDGTSHFYGEWSFCPIRANDNEKAGLYLKRYYHADRVLYSDKFRNRFASPPSGDPVPARAQLCGTPSVAN</sequence>
<dbReference type="GO" id="GO:0005576">
    <property type="term" value="C:extracellular region"/>
    <property type="evidence" value="ECO:0007669"/>
    <property type="project" value="InterPro"/>
</dbReference>
<keyword evidence="1" id="KW-0732">Signal</keyword>
<dbReference type="InterPro" id="IPR036573">
    <property type="entry name" value="CBM_sf_5/12"/>
</dbReference>
<dbReference type="SMART" id="SM00495">
    <property type="entry name" value="ChtBD3"/>
    <property type="match status" value="3"/>
</dbReference>
<gene>
    <name evidence="5" type="ORF">FHU36_001017</name>
</gene>
<dbReference type="GO" id="GO:0005975">
    <property type="term" value="P:carbohydrate metabolic process"/>
    <property type="evidence" value="ECO:0007669"/>
    <property type="project" value="InterPro"/>
</dbReference>
<dbReference type="AlphaFoldDB" id="A0A7X0EUJ5"/>
<dbReference type="NCBIfam" id="NF033679">
    <property type="entry name" value="DNRLRE_dom"/>
    <property type="match status" value="1"/>
</dbReference>
<evidence type="ECO:0000313" key="5">
    <source>
        <dbReference type="EMBL" id="MBB6344508.1"/>
    </source>
</evidence>
<feature type="domain" description="Chitin-binding type-3" evidence="4">
    <location>
        <begin position="669"/>
        <end position="713"/>
    </location>
</feature>
<dbReference type="InterPro" id="IPR014755">
    <property type="entry name" value="Cu-Rt/internalin_Ig-like"/>
</dbReference>
<dbReference type="InterPro" id="IPR003610">
    <property type="entry name" value="CBM5/12"/>
</dbReference>
<organism evidence="5 6">
    <name type="scientific">Nonomuraea muscovyensis</name>
    <dbReference type="NCBI Taxonomy" id="1124761"/>
    <lineage>
        <taxon>Bacteria</taxon>
        <taxon>Bacillati</taxon>
        <taxon>Actinomycetota</taxon>
        <taxon>Actinomycetes</taxon>
        <taxon>Streptosporangiales</taxon>
        <taxon>Streptosporangiaceae</taxon>
        <taxon>Nonomuraea</taxon>
    </lineage>
</organism>
<proteinExistence type="predicted"/>
<evidence type="ECO:0000256" key="2">
    <source>
        <dbReference type="ARBA" id="ARBA00022801"/>
    </source>
</evidence>
<evidence type="ECO:0000256" key="1">
    <source>
        <dbReference type="ARBA" id="ARBA00022729"/>
    </source>
</evidence>
<dbReference type="EMBL" id="JACHJB010000001">
    <property type="protein sequence ID" value="MBB6344508.1"/>
    <property type="molecule type" value="Genomic_DNA"/>
</dbReference>
<dbReference type="Gene3D" id="2.10.10.20">
    <property type="entry name" value="Carbohydrate-binding module superfamily 5/12"/>
    <property type="match status" value="3"/>
</dbReference>
<dbReference type="SUPFAM" id="SSF51055">
    <property type="entry name" value="Carbohydrate binding domain"/>
    <property type="match status" value="2"/>
</dbReference>
<protein>
    <recommendedName>
        <fullName evidence="4">Chitin-binding type-3 domain-containing protein</fullName>
    </recommendedName>
</protein>
<dbReference type="Pfam" id="PF13205">
    <property type="entry name" value="Big_5"/>
    <property type="match status" value="1"/>
</dbReference>
<evidence type="ECO:0000259" key="4">
    <source>
        <dbReference type="SMART" id="SM00495"/>
    </source>
</evidence>
<dbReference type="InterPro" id="IPR032812">
    <property type="entry name" value="SbsA_Ig"/>
</dbReference>
<feature type="region of interest" description="Disordered" evidence="3">
    <location>
        <begin position="1210"/>
        <end position="1231"/>
    </location>
</feature>
<dbReference type="GO" id="GO:0030246">
    <property type="term" value="F:carbohydrate binding"/>
    <property type="evidence" value="ECO:0007669"/>
    <property type="project" value="InterPro"/>
</dbReference>
<dbReference type="Proteomes" id="UP000583800">
    <property type="component" value="Unassembled WGS sequence"/>
</dbReference>
<evidence type="ECO:0000313" key="6">
    <source>
        <dbReference type="Proteomes" id="UP000583800"/>
    </source>
</evidence>
<comment type="caution">
    <text evidence="5">The sequence shown here is derived from an EMBL/GenBank/DDBJ whole genome shotgun (WGS) entry which is preliminary data.</text>
</comment>
<reference evidence="5 6" key="1">
    <citation type="submission" date="2020-08" db="EMBL/GenBank/DDBJ databases">
        <title>Sequencing the genomes of 1000 actinobacteria strains.</title>
        <authorList>
            <person name="Klenk H.-P."/>
        </authorList>
    </citation>
    <scope>NUCLEOTIDE SEQUENCE [LARGE SCALE GENOMIC DNA]</scope>
    <source>
        <strain evidence="5 6">DSM 45913</strain>
    </source>
</reference>
<keyword evidence="2" id="KW-0378">Hydrolase</keyword>
<feature type="compositionally biased region" description="Basic and acidic residues" evidence="3">
    <location>
        <begin position="473"/>
        <end position="486"/>
    </location>
</feature>
<evidence type="ECO:0000256" key="3">
    <source>
        <dbReference type="SAM" id="MobiDB-lite"/>
    </source>
</evidence>
<name>A0A7X0EUJ5_9ACTN</name>
<dbReference type="GO" id="GO:0004553">
    <property type="term" value="F:hydrolase activity, hydrolyzing O-glycosyl compounds"/>
    <property type="evidence" value="ECO:0007669"/>
    <property type="project" value="InterPro"/>
</dbReference>
<dbReference type="Gene3D" id="2.60.40.1220">
    <property type="match status" value="1"/>
</dbReference>
<keyword evidence="6" id="KW-1185">Reference proteome</keyword>
<feature type="domain" description="Chitin-binding type-3" evidence="4">
    <location>
        <begin position="610"/>
        <end position="652"/>
    </location>
</feature>
<feature type="domain" description="Chitin-binding type-3" evidence="4">
    <location>
        <begin position="728"/>
        <end position="770"/>
    </location>
</feature>
<dbReference type="RefSeq" id="WP_185082612.1">
    <property type="nucleotide sequence ID" value="NZ_JACHJB010000001.1"/>
</dbReference>
<accession>A0A7X0EUJ5</accession>